<feature type="transmembrane region" description="Helical" evidence="1">
    <location>
        <begin position="61"/>
        <end position="83"/>
    </location>
</feature>
<organism evidence="2 3">
    <name type="scientific">Dendrobium nobile</name>
    <name type="common">Orchid</name>
    <dbReference type="NCBI Taxonomy" id="94219"/>
    <lineage>
        <taxon>Eukaryota</taxon>
        <taxon>Viridiplantae</taxon>
        <taxon>Streptophyta</taxon>
        <taxon>Embryophyta</taxon>
        <taxon>Tracheophyta</taxon>
        <taxon>Spermatophyta</taxon>
        <taxon>Magnoliopsida</taxon>
        <taxon>Liliopsida</taxon>
        <taxon>Asparagales</taxon>
        <taxon>Orchidaceae</taxon>
        <taxon>Epidendroideae</taxon>
        <taxon>Malaxideae</taxon>
        <taxon>Dendrobiinae</taxon>
        <taxon>Dendrobium</taxon>
    </lineage>
</organism>
<dbReference type="EMBL" id="JAGYWB010000006">
    <property type="protein sequence ID" value="KAI0520388.1"/>
    <property type="molecule type" value="Genomic_DNA"/>
</dbReference>
<comment type="caution">
    <text evidence="2">The sequence shown here is derived from an EMBL/GenBank/DDBJ whole genome shotgun (WGS) entry which is preliminary data.</text>
</comment>
<keyword evidence="1" id="KW-0472">Membrane</keyword>
<reference evidence="2" key="1">
    <citation type="journal article" date="2022" name="Front. Genet.">
        <title>Chromosome-Scale Assembly of the Dendrobium nobile Genome Provides Insights Into the Molecular Mechanism of the Biosynthesis of the Medicinal Active Ingredient of Dendrobium.</title>
        <authorList>
            <person name="Xu Q."/>
            <person name="Niu S.-C."/>
            <person name="Li K.-L."/>
            <person name="Zheng P.-J."/>
            <person name="Zhang X.-J."/>
            <person name="Jia Y."/>
            <person name="Liu Y."/>
            <person name="Niu Y.-X."/>
            <person name="Yu L.-H."/>
            <person name="Chen D.-F."/>
            <person name="Zhang G.-Q."/>
        </authorList>
    </citation>
    <scope>NUCLEOTIDE SEQUENCE</scope>
    <source>
        <tissue evidence="2">Leaf</tissue>
    </source>
</reference>
<dbReference type="SMR" id="A0A8T3BT11"/>
<evidence type="ECO:0000313" key="2">
    <source>
        <dbReference type="EMBL" id="KAI0520388.1"/>
    </source>
</evidence>
<gene>
    <name evidence="2" type="ORF">KFK09_007860</name>
</gene>
<protein>
    <recommendedName>
        <fullName evidence="4">Transmembrane protein</fullName>
    </recommendedName>
</protein>
<sequence>METPVESSALLELETEAASPTMASSFWDLVNGNPSASIEKTKNRSHSITKKSSKQSKNFNFHFQVALFVLLVAFLIGGSITVFNPVKLVH</sequence>
<proteinExistence type="predicted"/>
<dbReference type="AlphaFoldDB" id="A0A8T3BT11"/>
<keyword evidence="1" id="KW-0812">Transmembrane</keyword>
<dbReference type="OrthoDB" id="21458at2759"/>
<dbReference type="Proteomes" id="UP000829196">
    <property type="component" value="Unassembled WGS sequence"/>
</dbReference>
<name>A0A8T3BT11_DENNO</name>
<evidence type="ECO:0000256" key="1">
    <source>
        <dbReference type="SAM" id="Phobius"/>
    </source>
</evidence>
<keyword evidence="3" id="KW-1185">Reference proteome</keyword>
<accession>A0A8T3BT11</accession>
<evidence type="ECO:0000313" key="3">
    <source>
        <dbReference type="Proteomes" id="UP000829196"/>
    </source>
</evidence>
<evidence type="ECO:0008006" key="4">
    <source>
        <dbReference type="Google" id="ProtNLM"/>
    </source>
</evidence>
<keyword evidence="1" id="KW-1133">Transmembrane helix</keyword>